<dbReference type="RefSeq" id="WP_073824625.1">
    <property type="nucleotide sequence ID" value="NZ_MQVS01000006.1"/>
</dbReference>
<reference evidence="8" key="1">
    <citation type="submission" date="2016-12" db="EMBL/GenBank/DDBJ databases">
        <authorList>
            <person name="Meng X."/>
        </authorList>
    </citation>
    <scope>NUCLEOTIDE SEQUENCE [LARGE SCALE GENOMIC DNA]</scope>
    <source>
        <strain evidence="8">DSM 20732</strain>
    </source>
</reference>
<dbReference type="Gene3D" id="3.40.50.300">
    <property type="entry name" value="P-loop containing nucleotide triphosphate hydrolases"/>
    <property type="match status" value="2"/>
</dbReference>
<proteinExistence type="predicted"/>
<feature type="domain" description="Helicase ATP-binding" evidence="5">
    <location>
        <begin position="48"/>
        <end position="204"/>
    </location>
</feature>
<evidence type="ECO:0000256" key="4">
    <source>
        <dbReference type="ARBA" id="ARBA00022840"/>
    </source>
</evidence>
<dbReference type="Proteomes" id="UP000185612">
    <property type="component" value="Unassembled WGS sequence"/>
</dbReference>
<keyword evidence="3 7" id="KW-0347">Helicase</keyword>
<keyword evidence="8" id="KW-1185">Reference proteome</keyword>
<dbReference type="Pfam" id="PF00270">
    <property type="entry name" value="DEAD"/>
    <property type="match status" value="1"/>
</dbReference>
<dbReference type="SMART" id="SM00487">
    <property type="entry name" value="DEXDc"/>
    <property type="match status" value="1"/>
</dbReference>
<dbReference type="AlphaFoldDB" id="A0A1Q5PW27"/>
<accession>A0A1Q5PW27</accession>
<dbReference type="EMBL" id="MQVS01000006">
    <property type="protein sequence ID" value="OKL51600.1"/>
    <property type="molecule type" value="Genomic_DNA"/>
</dbReference>
<sequence length="899" mass="97789">MAADLNLLLDDLLDAADGPLADDELLAGFADWAASTGRPLYPHQEEAALEIISGNHVIAATPTGSGKSLIAAAAHLASLAKDERTYYTAPLKALVSEKFFELVALFGASNVGMLTGDTSINPLAPIICCTAEILALAALREGERLDVGTVVMDEFHFYADPQRGWAWQVPLLTLPQAQFVLLSATLGDVEWLRQDLHRRTDRPVSLVTGAERPVPLSFEYSLEPIGELLPRLTQTGLGPVYVVHFSQREAAERAQALTSVPVATKAQREAIAAELADYQFSTAFGRQLAKLLKLGIGVHHAGMLPRYRRLVERLTQAGLLQVVCGTDTLGVGINVPIRTVVFTALTKFDGQKQRHLTAREFHQIAGRAGRAGFDTQGNVVVQAPQHVIDNAAALAKAGDDERKRRKIVRKKAPEGHVNWTDKTFERLRDAEPERLTSQLQITAAMLLSVLARPASDPVQVLARLLTDNHEPPSDRNELVRRAVRIYATLKAGGLVEHVSSATAAADGRPRLRLTAELPERFALDAPLAPFALAALDLLNPDAPTHALDLVSVFEATLEDPRPLLWAQEREEKGRVVGALKAEGLDYDARMEALEEVTWPRPLAELLEPAFAMFRAAHPWVGENELAPKSVVRHMIEHAMTFSDLISRYDLARSEGVVLRYLTDAYRTLRRGVPAAWHTAEVDAIIDWLGTLVRAVDRSLLDEWEKLGQDEDGDGKVDRLPGGASPVGEVAFGADADGRVRPSTNPHALRAAVRTAMFRRVELAARDDVAGLARLDESAGWDYDRWDAALGAFWDEHEWIDTTARARGGHYFTLVEQVDTAALLAAGLADLGVERLTTLAEAARAGRAWLATQTLVDDAEACDWQLVALVDLPATDAAAAAAPAGAPLAPVLRLLWVGPR</sequence>
<dbReference type="InterPro" id="IPR027417">
    <property type="entry name" value="P-loop_NTPase"/>
</dbReference>
<keyword evidence="2" id="KW-0378">Hydrolase</keyword>
<dbReference type="InterPro" id="IPR021904">
    <property type="entry name" value="DUF3516"/>
</dbReference>
<comment type="caution">
    <text evidence="7">The sequence shown here is derived from an EMBL/GenBank/DDBJ whole genome shotgun (WGS) entry which is preliminary data.</text>
</comment>
<evidence type="ECO:0000313" key="8">
    <source>
        <dbReference type="Proteomes" id="UP000185612"/>
    </source>
</evidence>
<dbReference type="PANTHER" id="PTHR12131:SF1">
    <property type="entry name" value="ATP-DEPENDENT RNA HELICASE SUPV3L1, MITOCHONDRIAL-RELATED"/>
    <property type="match status" value="1"/>
</dbReference>
<feature type="domain" description="Helicase C-terminal" evidence="6">
    <location>
        <begin position="236"/>
        <end position="431"/>
    </location>
</feature>
<protein>
    <submittedName>
        <fullName evidence="7">DEAD/DEAH box helicase</fullName>
    </submittedName>
</protein>
<dbReference type="GO" id="GO:0003676">
    <property type="term" value="F:nucleic acid binding"/>
    <property type="evidence" value="ECO:0007669"/>
    <property type="project" value="InterPro"/>
</dbReference>
<evidence type="ECO:0000256" key="3">
    <source>
        <dbReference type="ARBA" id="ARBA00022806"/>
    </source>
</evidence>
<evidence type="ECO:0000259" key="5">
    <source>
        <dbReference type="PROSITE" id="PS51192"/>
    </source>
</evidence>
<evidence type="ECO:0000256" key="1">
    <source>
        <dbReference type="ARBA" id="ARBA00022741"/>
    </source>
</evidence>
<dbReference type="PANTHER" id="PTHR12131">
    <property type="entry name" value="ATP-DEPENDENT RNA AND DNA HELICASE"/>
    <property type="match status" value="1"/>
</dbReference>
<dbReference type="Pfam" id="PF12029">
    <property type="entry name" value="DUF3516"/>
    <property type="match status" value="1"/>
</dbReference>
<organism evidence="7 8">
    <name type="scientific">Buchananella hordeovulneris</name>
    <dbReference type="NCBI Taxonomy" id="52770"/>
    <lineage>
        <taxon>Bacteria</taxon>
        <taxon>Bacillati</taxon>
        <taxon>Actinomycetota</taxon>
        <taxon>Actinomycetes</taxon>
        <taxon>Actinomycetales</taxon>
        <taxon>Actinomycetaceae</taxon>
        <taxon>Buchananella</taxon>
    </lineage>
</organism>
<dbReference type="InterPro" id="IPR050699">
    <property type="entry name" value="RNA-DNA_Helicase"/>
</dbReference>
<evidence type="ECO:0000256" key="2">
    <source>
        <dbReference type="ARBA" id="ARBA00022801"/>
    </source>
</evidence>
<name>A0A1Q5PW27_9ACTO</name>
<evidence type="ECO:0000259" key="6">
    <source>
        <dbReference type="PROSITE" id="PS51194"/>
    </source>
</evidence>
<dbReference type="OrthoDB" id="3229913at2"/>
<dbReference type="Pfam" id="PF00271">
    <property type="entry name" value="Helicase_C"/>
    <property type="match status" value="1"/>
</dbReference>
<dbReference type="GO" id="GO:0004386">
    <property type="term" value="F:helicase activity"/>
    <property type="evidence" value="ECO:0007669"/>
    <property type="project" value="UniProtKB-KW"/>
</dbReference>
<evidence type="ECO:0000313" key="7">
    <source>
        <dbReference type="EMBL" id="OKL51600.1"/>
    </source>
</evidence>
<dbReference type="InterPro" id="IPR001650">
    <property type="entry name" value="Helicase_C-like"/>
</dbReference>
<gene>
    <name evidence="7" type="ORF">BSZ40_07090</name>
</gene>
<dbReference type="PROSITE" id="PS51192">
    <property type="entry name" value="HELICASE_ATP_BIND_1"/>
    <property type="match status" value="1"/>
</dbReference>
<dbReference type="GO" id="GO:0005524">
    <property type="term" value="F:ATP binding"/>
    <property type="evidence" value="ECO:0007669"/>
    <property type="project" value="UniProtKB-KW"/>
</dbReference>
<dbReference type="SMART" id="SM00490">
    <property type="entry name" value="HELICc"/>
    <property type="match status" value="1"/>
</dbReference>
<dbReference type="PROSITE" id="PS51194">
    <property type="entry name" value="HELICASE_CTER"/>
    <property type="match status" value="1"/>
</dbReference>
<dbReference type="GO" id="GO:0016787">
    <property type="term" value="F:hydrolase activity"/>
    <property type="evidence" value="ECO:0007669"/>
    <property type="project" value="UniProtKB-KW"/>
</dbReference>
<dbReference type="InterPro" id="IPR014001">
    <property type="entry name" value="Helicase_ATP-bd"/>
</dbReference>
<dbReference type="SUPFAM" id="SSF52540">
    <property type="entry name" value="P-loop containing nucleoside triphosphate hydrolases"/>
    <property type="match status" value="1"/>
</dbReference>
<dbReference type="STRING" id="52770.BSZ40_07090"/>
<dbReference type="InParanoid" id="A0A1Q5PW27"/>
<keyword evidence="4" id="KW-0067">ATP-binding</keyword>
<dbReference type="InterPro" id="IPR011545">
    <property type="entry name" value="DEAD/DEAH_box_helicase_dom"/>
</dbReference>
<keyword evidence="1" id="KW-0547">Nucleotide-binding</keyword>